<evidence type="ECO:0000313" key="2">
    <source>
        <dbReference type="Proteomes" id="UP000460412"/>
    </source>
</evidence>
<dbReference type="Gene3D" id="3.10.20.860">
    <property type="match status" value="1"/>
</dbReference>
<dbReference type="Proteomes" id="UP000460412">
    <property type="component" value="Unassembled WGS sequence"/>
</dbReference>
<name>A0A7X3SHB7_9FIRM</name>
<gene>
    <name evidence="1" type="ORF">GN277_01970</name>
</gene>
<dbReference type="EMBL" id="WUQX01000001">
    <property type="protein sequence ID" value="MXP74230.1"/>
    <property type="molecule type" value="Genomic_DNA"/>
</dbReference>
<keyword evidence="2" id="KW-1185">Reference proteome</keyword>
<sequence>MCMYCKSYNLTESITIHVVDCNGCLIIIKNVPCEECEQCGAKYYSDETACQLEKIVNTAKSLMQEISVINYTKVA</sequence>
<proteinExistence type="predicted"/>
<dbReference type="AlphaFoldDB" id="A0A7X3SHB7"/>
<reference evidence="1 2" key="1">
    <citation type="submission" date="2019-12" db="EMBL/GenBank/DDBJ databases">
        <title>Sporaefaciens musculi gen. nov., sp. nov., a novel bacterium isolated from the caecum of an obese mouse.</title>
        <authorList>
            <person name="Rasmussen T.S."/>
            <person name="Streidl T."/>
            <person name="Hitch T.C.A."/>
            <person name="Wortmann E."/>
            <person name="Deptula P."/>
            <person name="Hansen M."/>
            <person name="Nielsen D.S."/>
            <person name="Clavel T."/>
            <person name="Vogensen F.K."/>
        </authorList>
    </citation>
    <scope>NUCLEOTIDE SEQUENCE [LARGE SCALE GENOMIC DNA]</scope>
    <source>
        <strain evidence="1 2">WCA-9-b2</strain>
    </source>
</reference>
<dbReference type="CDD" id="cd12870">
    <property type="entry name" value="MqsA"/>
    <property type="match status" value="1"/>
</dbReference>
<protein>
    <submittedName>
        <fullName evidence="1">YgiT-type zinc finger protein</fullName>
    </submittedName>
</protein>
<dbReference type="NCBIfam" id="TIGR03831">
    <property type="entry name" value="YgiT_finger"/>
    <property type="match status" value="1"/>
</dbReference>
<accession>A0A7X3SHB7</accession>
<comment type="caution">
    <text evidence="1">The sequence shown here is derived from an EMBL/GenBank/DDBJ whole genome shotgun (WGS) entry which is preliminary data.</text>
</comment>
<dbReference type="InterPro" id="IPR022453">
    <property type="entry name" value="Znf_MqsA-type"/>
</dbReference>
<organism evidence="1 2">
    <name type="scientific">Sporofaciens musculi</name>
    <dbReference type="NCBI Taxonomy" id="2681861"/>
    <lineage>
        <taxon>Bacteria</taxon>
        <taxon>Bacillati</taxon>
        <taxon>Bacillota</taxon>
        <taxon>Clostridia</taxon>
        <taxon>Lachnospirales</taxon>
        <taxon>Lachnospiraceae</taxon>
        <taxon>Sporofaciens</taxon>
    </lineage>
</organism>
<dbReference type="RefSeq" id="WP_159749355.1">
    <property type="nucleotide sequence ID" value="NZ_WUQX01000001.1"/>
</dbReference>
<evidence type="ECO:0000313" key="1">
    <source>
        <dbReference type="EMBL" id="MXP74230.1"/>
    </source>
</evidence>